<dbReference type="OrthoDB" id="1658at2759"/>
<dbReference type="Proteomes" id="UP000800041">
    <property type="component" value="Unassembled WGS sequence"/>
</dbReference>
<comment type="similarity">
    <text evidence="1 6">Belongs to the protein prenyltransferase subunit alpha family.</text>
</comment>
<keyword evidence="9" id="KW-1185">Reference proteome</keyword>
<organism evidence="8 9">
    <name type="scientific">Aulographum hederae CBS 113979</name>
    <dbReference type="NCBI Taxonomy" id="1176131"/>
    <lineage>
        <taxon>Eukaryota</taxon>
        <taxon>Fungi</taxon>
        <taxon>Dikarya</taxon>
        <taxon>Ascomycota</taxon>
        <taxon>Pezizomycotina</taxon>
        <taxon>Dothideomycetes</taxon>
        <taxon>Pleosporomycetidae</taxon>
        <taxon>Aulographales</taxon>
        <taxon>Aulographaceae</taxon>
    </lineage>
</organism>
<evidence type="ECO:0000256" key="7">
    <source>
        <dbReference type="SAM" id="MobiDB-lite"/>
    </source>
</evidence>
<dbReference type="GO" id="GO:0097354">
    <property type="term" value="P:prenylation"/>
    <property type="evidence" value="ECO:0007669"/>
    <property type="project" value="UniProtKB-UniRule"/>
</dbReference>
<evidence type="ECO:0000313" key="9">
    <source>
        <dbReference type="Proteomes" id="UP000800041"/>
    </source>
</evidence>
<dbReference type="InterPro" id="IPR002088">
    <property type="entry name" value="Prenyl_trans_a"/>
</dbReference>
<sequence length="371" mass="43668">MSGHGVPRVSAADDTRDAQKEQKKIEEYRTIVDLVNAKIAEREYTLEVLSLTEKVLKKNPEYYTVWNYRRLILQFHIETALTNNHDASISQDQPSDGRSPAQDTIHNLLTWDLSFIIPLLMQFPKCYWIWKYRLWLLSRATDLLPASWPKSLWNKELELVSKMLARDERNFHGWGYRRTIIASLEKIAQEGGDGESNMVEQEFEYTTRMIKSNLSNFSAWHNRSKLIPRLLDERGANNEDRRDMLDSEFSLIQEAMTDPDNQSVFFYHQFLMSTLSPTNPRHAAIALDLTNTDRVAIYEREIENIKELLEDFDDCKLIYQILLQYTKEYLDFEAGNKTVTTAEMREWLAQLRKLDFLRNGRWNDVERDLGL</sequence>
<gene>
    <name evidence="8" type="ORF">K402DRAFT_131649</name>
</gene>
<dbReference type="PANTHER" id="PTHR11129">
    <property type="entry name" value="PROTEIN FARNESYLTRANSFERASE ALPHA SUBUNIT/RAB GERANYLGERANYL TRANSFERASE ALPHA SUBUNIT"/>
    <property type="match status" value="1"/>
</dbReference>
<evidence type="ECO:0000256" key="4">
    <source>
        <dbReference type="ARBA" id="ARBA00022737"/>
    </source>
</evidence>
<keyword evidence="2 6" id="KW-0637">Prenyltransferase</keyword>
<comment type="function">
    <text evidence="6">Catalyzes the transfer of a geranyl-geranyl moiety from geranyl-geranyl pyrophosphate to cysteines occuring in specific C-terminal amino acid sequences.</text>
</comment>
<feature type="region of interest" description="Disordered" evidence="7">
    <location>
        <begin position="1"/>
        <end position="22"/>
    </location>
</feature>
<dbReference type="SUPFAM" id="SSF48439">
    <property type="entry name" value="Protein prenylyltransferase"/>
    <property type="match status" value="1"/>
</dbReference>
<dbReference type="Gene3D" id="1.25.40.120">
    <property type="entry name" value="Protein prenylyltransferase"/>
    <property type="match status" value="1"/>
</dbReference>
<dbReference type="GO" id="GO:0004663">
    <property type="term" value="F:Rab geranylgeranyltransferase activity"/>
    <property type="evidence" value="ECO:0007669"/>
    <property type="project" value="UniProtKB-UniRule"/>
</dbReference>
<evidence type="ECO:0000256" key="2">
    <source>
        <dbReference type="ARBA" id="ARBA00022602"/>
    </source>
</evidence>
<reference evidence="8" key="1">
    <citation type="journal article" date="2020" name="Stud. Mycol.">
        <title>101 Dothideomycetes genomes: a test case for predicting lifestyles and emergence of pathogens.</title>
        <authorList>
            <person name="Haridas S."/>
            <person name="Albert R."/>
            <person name="Binder M."/>
            <person name="Bloem J."/>
            <person name="Labutti K."/>
            <person name="Salamov A."/>
            <person name="Andreopoulos B."/>
            <person name="Baker S."/>
            <person name="Barry K."/>
            <person name="Bills G."/>
            <person name="Bluhm B."/>
            <person name="Cannon C."/>
            <person name="Castanera R."/>
            <person name="Culley D."/>
            <person name="Daum C."/>
            <person name="Ezra D."/>
            <person name="Gonzalez J."/>
            <person name="Henrissat B."/>
            <person name="Kuo A."/>
            <person name="Liang C."/>
            <person name="Lipzen A."/>
            <person name="Lutzoni F."/>
            <person name="Magnuson J."/>
            <person name="Mondo S."/>
            <person name="Nolan M."/>
            <person name="Ohm R."/>
            <person name="Pangilinan J."/>
            <person name="Park H.-J."/>
            <person name="Ramirez L."/>
            <person name="Alfaro M."/>
            <person name="Sun H."/>
            <person name="Tritt A."/>
            <person name="Yoshinaga Y."/>
            <person name="Zwiers L.-H."/>
            <person name="Turgeon B."/>
            <person name="Goodwin S."/>
            <person name="Spatafora J."/>
            <person name="Crous P."/>
            <person name="Grigoriev I."/>
        </authorList>
    </citation>
    <scope>NUCLEOTIDE SEQUENCE</scope>
    <source>
        <strain evidence="8">CBS 113979</strain>
    </source>
</reference>
<dbReference type="Pfam" id="PF01239">
    <property type="entry name" value="PPTA"/>
    <property type="match status" value="4"/>
</dbReference>
<proteinExistence type="inferred from homology"/>
<dbReference type="GO" id="GO:0005968">
    <property type="term" value="C:Rab-protein geranylgeranyltransferase complex"/>
    <property type="evidence" value="ECO:0007669"/>
    <property type="project" value="TreeGrafter"/>
</dbReference>
<dbReference type="EMBL" id="ML977139">
    <property type="protein sequence ID" value="KAF1991699.1"/>
    <property type="molecule type" value="Genomic_DNA"/>
</dbReference>
<feature type="compositionally biased region" description="Basic and acidic residues" evidence="7">
    <location>
        <begin position="11"/>
        <end position="22"/>
    </location>
</feature>
<evidence type="ECO:0000256" key="1">
    <source>
        <dbReference type="ARBA" id="ARBA00006734"/>
    </source>
</evidence>
<protein>
    <recommendedName>
        <fullName evidence="6">Geranylgeranyl transferase type-2 subunit alpha</fullName>
        <ecNumber evidence="6">2.5.1.60</ecNumber>
    </recommendedName>
    <alternativeName>
        <fullName evidence="6">Geranylgeranyl transferase type II subunit alpha</fullName>
    </alternativeName>
</protein>
<name>A0A6G1HFA3_9PEZI</name>
<evidence type="ECO:0000256" key="5">
    <source>
        <dbReference type="ARBA" id="ARBA00047658"/>
    </source>
</evidence>
<dbReference type="AlphaFoldDB" id="A0A6G1HFA3"/>
<evidence type="ECO:0000256" key="3">
    <source>
        <dbReference type="ARBA" id="ARBA00022679"/>
    </source>
</evidence>
<keyword evidence="4" id="KW-0677">Repeat</keyword>
<dbReference type="PANTHER" id="PTHR11129:SF2">
    <property type="entry name" value="GERANYLGERANYL TRANSFERASE TYPE-2 SUBUNIT ALPHA"/>
    <property type="match status" value="1"/>
</dbReference>
<dbReference type="EC" id="2.5.1.60" evidence="6"/>
<evidence type="ECO:0000313" key="8">
    <source>
        <dbReference type="EMBL" id="KAF1991699.1"/>
    </source>
</evidence>
<keyword evidence="3 6" id="KW-0808">Transferase</keyword>
<accession>A0A6G1HFA3</accession>
<evidence type="ECO:0000256" key="6">
    <source>
        <dbReference type="RuleBase" id="RU367120"/>
    </source>
</evidence>
<dbReference type="PROSITE" id="PS51147">
    <property type="entry name" value="PFTA"/>
    <property type="match status" value="5"/>
</dbReference>
<comment type="catalytic activity">
    <reaction evidence="5 6">
        <text>geranylgeranyl diphosphate + L-cysteinyl-[protein] = S-geranylgeranyl-L-cysteinyl-[protein] + diphosphate</text>
        <dbReference type="Rhea" id="RHEA:21240"/>
        <dbReference type="Rhea" id="RHEA-COMP:10131"/>
        <dbReference type="Rhea" id="RHEA-COMP:11537"/>
        <dbReference type="ChEBI" id="CHEBI:29950"/>
        <dbReference type="ChEBI" id="CHEBI:33019"/>
        <dbReference type="ChEBI" id="CHEBI:57533"/>
        <dbReference type="ChEBI" id="CHEBI:86021"/>
        <dbReference type="EC" id="2.5.1.60"/>
    </reaction>
</comment>